<evidence type="ECO:0000256" key="1">
    <source>
        <dbReference type="ARBA" id="ARBA00004173"/>
    </source>
</evidence>
<gene>
    <name evidence="3" type="ORF">HIM_10252</name>
</gene>
<proteinExistence type="predicted"/>
<dbReference type="Proteomes" id="UP000054481">
    <property type="component" value="Unassembled WGS sequence"/>
</dbReference>
<dbReference type="PANTHER" id="PTHR37984:SF5">
    <property type="entry name" value="PROTEIN NYNRIN-LIKE"/>
    <property type="match status" value="1"/>
</dbReference>
<protein>
    <recommendedName>
        <fullName evidence="5">Reverse transcriptase domain-containing protein</fullName>
    </recommendedName>
</protein>
<reference evidence="3 4" key="1">
    <citation type="journal article" date="2014" name="Genome Biol. Evol.">
        <title>Comparative genomics and transcriptomics analyses reveal divergent lifestyle features of nematode endoparasitic fungus Hirsutella minnesotensis.</title>
        <authorList>
            <person name="Lai Y."/>
            <person name="Liu K."/>
            <person name="Zhang X."/>
            <person name="Zhang X."/>
            <person name="Li K."/>
            <person name="Wang N."/>
            <person name="Shu C."/>
            <person name="Wu Y."/>
            <person name="Wang C."/>
            <person name="Bushley K.E."/>
            <person name="Xiang M."/>
            <person name="Liu X."/>
        </authorList>
    </citation>
    <scope>NUCLEOTIDE SEQUENCE [LARGE SCALE GENOMIC DNA]</scope>
    <source>
        <strain evidence="3 4">3608</strain>
    </source>
</reference>
<dbReference type="PANTHER" id="PTHR37984">
    <property type="entry name" value="PROTEIN CBG26694"/>
    <property type="match status" value="1"/>
</dbReference>
<dbReference type="GO" id="GO:0005739">
    <property type="term" value="C:mitochondrion"/>
    <property type="evidence" value="ECO:0007669"/>
    <property type="project" value="UniProtKB-SubCell"/>
</dbReference>
<keyword evidence="2" id="KW-0496">Mitochondrion</keyword>
<dbReference type="InterPro" id="IPR043128">
    <property type="entry name" value="Rev_trsase/Diguanyl_cyclase"/>
</dbReference>
<dbReference type="EMBL" id="KQ030631">
    <property type="protein sequence ID" value="KJZ70361.1"/>
    <property type="molecule type" value="Genomic_DNA"/>
</dbReference>
<dbReference type="AlphaFoldDB" id="A0A0F7ZG67"/>
<keyword evidence="4" id="KW-1185">Reference proteome</keyword>
<dbReference type="InterPro" id="IPR043502">
    <property type="entry name" value="DNA/RNA_pol_sf"/>
</dbReference>
<dbReference type="FunFam" id="3.30.70.270:FF:000023">
    <property type="entry name" value="Pol"/>
    <property type="match status" value="1"/>
</dbReference>
<organism evidence="3 4">
    <name type="scientific">Hirsutella minnesotensis 3608</name>
    <dbReference type="NCBI Taxonomy" id="1043627"/>
    <lineage>
        <taxon>Eukaryota</taxon>
        <taxon>Fungi</taxon>
        <taxon>Dikarya</taxon>
        <taxon>Ascomycota</taxon>
        <taxon>Pezizomycotina</taxon>
        <taxon>Sordariomycetes</taxon>
        <taxon>Hypocreomycetidae</taxon>
        <taxon>Hypocreales</taxon>
        <taxon>Ophiocordycipitaceae</taxon>
        <taxon>Hirsutella</taxon>
    </lineage>
</organism>
<evidence type="ECO:0000313" key="3">
    <source>
        <dbReference type="EMBL" id="KJZ70361.1"/>
    </source>
</evidence>
<dbReference type="Gene3D" id="3.30.70.270">
    <property type="match status" value="1"/>
</dbReference>
<comment type="subcellular location">
    <subcellularLocation>
        <location evidence="1">Mitochondrion</location>
    </subcellularLocation>
</comment>
<name>A0A0F7ZG67_9HYPO</name>
<dbReference type="SUPFAM" id="SSF56672">
    <property type="entry name" value="DNA/RNA polymerases"/>
    <property type="match status" value="1"/>
</dbReference>
<sequence>MARVDAVKYEFSVQEVRYPGFIANAGKGVACDPEKQRAIREWEAPAAVKGVRSFLGFANYYRIFIPDYAKITEPLDALLKKGTAFHRGRAKDEAFQKLKRRFCESPVLK</sequence>
<evidence type="ECO:0000256" key="2">
    <source>
        <dbReference type="ARBA" id="ARBA00023128"/>
    </source>
</evidence>
<evidence type="ECO:0000313" key="4">
    <source>
        <dbReference type="Proteomes" id="UP000054481"/>
    </source>
</evidence>
<accession>A0A0F7ZG67</accession>
<evidence type="ECO:0008006" key="5">
    <source>
        <dbReference type="Google" id="ProtNLM"/>
    </source>
</evidence>
<dbReference type="InterPro" id="IPR050951">
    <property type="entry name" value="Retrovirus_Pol_polyprotein"/>
</dbReference>
<dbReference type="OrthoDB" id="3341476at2759"/>